<dbReference type="Proteomes" id="UP000254634">
    <property type="component" value="Unassembled WGS sequence"/>
</dbReference>
<name>A0A380KVV2_9STRE</name>
<proteinExistence type="predicted"/>
<dbReference type="OrthoDB" id="9810153at2"/>
<dbReference type="AlphaFoldDB" id="A0A380KVV2"/>
<dbReference type="RefSeq" id="WP_018371742.1">
    <property type="nucleotide sequence ID" value="NZ_UHFR01000005.1"/>
</dbReference>
<evidence type="ECO:0000313" key="2">
    <source>
        <dbReference type="EMBL" id="SUN76063.1"/>
    </source>
</evidence>
<dbReference type="Pfam" id="PF06207">
    <property type="entry name" value="DUF1002"/>
    <property type="match status" value="1"/>
</dbReference>
<feature type="chain" id="PRO_5039210478" evidence="1">
    <location>
        <begin position="28"/>
        <end position="325"/>
    </location>
</feature>
<gene>
    <name evidence="2" type="ORF">NCTC13765_00509</name>
</gene>
<reference evidence="2" key="1">
    <citation type="submission" date="2018-06" db="EMBL/GenBank/DDBJ databases">
        <authorList>
            <consortium name="Pathogen Informatics"/>
            <person name="Doyle S."/>
        </authorList>
    </citation>
    <scope>NUCLEOTIDE SEQUENCE [LARGE SCALE GENOMIC DNA]</scope>
    <source>
        <strain evidence="2">NCTC13765</strain>
    </source>
</reference>
<evidence type="ECO:0000313" key="3">
    <source>
        <dbReference type="Proteomes" id="UP000254634"/>
    </source>
</evidence>
<keyword evidence="1" id="KW-0732">Signal</keyword>
<organism evidence="2 3">
    <name type="scientific">Streptococcus massiliensis</name>
    <dbReference type="NCBI Taxonomy" id="313439"/>
    <lineage>
        <taxon>Bacteria</taxon>
        <taxon>Bacillati</taxon>
        <taxon>Bacillota</taxon>
        <taxon>Bacilli</taxon>
        <taxon>Lactobacillales</taxon>
        <taxon>Streptococcaceae</taxon>
        <taxon>Streptococcus</taxon>
    </lineage>
</organism>
<keyword evidence="3" id="KW-1185">Reference proteome</keyword>
<sequence length="325" mass="35268">MKFKKIAVAVGLLAVAVLATKFVSADANVQKVIDESYVQPEYVLGYSLDESQKAQTLELLGYHAASDTKLLKTMTPDIFSSIMNVANDSSLQLYSSVKIQKLGSNKPLEVKIVTPQNITKVTEDMYRNAAVTLGVKHAKITVAAPIPVTGESALAGIYYSLEDNGAKVPQENKELAQQELSALATINDENSSKEGYDANKLNVALADIKTGVAKAKKENSKLTEADVRKIVEDTLKNYQLEKVVNAEQVNLIVNFAVNLSKSNIITDSDFIKTLNSLKESIVSKAGDAFKGININFDANKALQDGGNFLSNIWNSIVSFFKNLIG</sequence>
<evidence type="ECO:0000256" key="1">
    <source>
        <dbReference type="SAM" id="SignalP"/>
    </source>
</evidence>
<protein>
    <submittedName>
        <fullName evidence="2">Extracellular protein</fullName>
    </submittedName>
</protein>
<dbReference type="EMBL" id="UHFR01000005">
    <property type="protein sequence ID" value="SUN76063.1"/>
    <property type="molecule type" value="Genomic_DNA"/>
</dbReference>
<dbReference type="STRING" id="1123307.GCA_000380065_01044"/>
<accession>A0A380KVV2</accession>
<dbReference type="InterPro" id="IPR009343">
    <property type="entry name" value="DUF1002"/>
</dbReference>
<feature type="signal peptide" evidence="1">
    <location>
        <begin position="1"/>
        <end position="27"/>
    </location>
</feature>